<dbReference type="SMART" id="SM00382">
    <property type="entry name" value="AAA"/>
    <property type="match status" value="1"/>
</dbReference>
<comment type="similarity">
    <text evidence="1">Belongs to the GSP E family.</text>
</comment>
<dbReference type="GO" id="GO:0005886">
    <property type="term" value="C:plasma membrane"/>
    <property type="evidence" value="ECO:0007669"/>
    <property type="project" value="TreeGrafter"/>
</dbReference>
<dbReference type="FunFam" id="3.30.300.160:FF:000002">
    <property type="entry name" value="Type II secretion system protein E"/>
    <property type="match status" value="1"/>
</dbReference>
<keyword evidence="2" id="KW-0547">Nucleotide-binding</keyword>
<dbReference type="PANTHER" id="PTHR30258:SF1">
    <property type="entry name" value="PROTEIN TRANSPORT PROTEIN HOFB HOMOLOG"/>
    <property type="match status" value="1"/>
</dbReference>
<dbReference type="CDD" id="cd01129">
    <property type="entry name" value="PulE-GspE-like"/>
    <property type="match status" value="1"/>
</dbReference>
<evidence type="ECO:0000313" key="6">
    <source>
        <dbReference type="Proteomes" id="UP000518605"/>
    </source>
</evidence>
<dbReference type="Gene3D" id="3.30.450.90">
    <property type="match status" value="1"/>
</dbReference>
<dbReference type="AlphaFoldDB" id="A0A7W5C6X0"/>
<dbReference type="InterPro" id="IPR007831">
    <property type="entry name" value="T2SS_GspE_N"/>
</dbReference>
<proteinExistence type="inferred from homology"/>
<dbReference type="FunFam" id="3.30.450.90:FF:000001">
    <property type="entry name" value="Type II secretion system ATPase GspE"/>
    <property type="match status" value="1"/>
</dbReference>
<dbReference type="SUPFAM" id="SSF52540">
    <property type="entry name" value="P-loop containing nucleoside triphosphate hydrolases"/>
    <property type="match status" value="1"/>
</dbReference>
<evidence type="ECO:0000256" key="1">
    <source>
        <dbReference type="ARBA" id="ARBA00006611"/>
    </source>
</evidence>
<dbReference type="GO" id="GO:0016887">
    <property type="term" value="F:ATP hydrolysis activity"/>
    <property type="evidence" value="ECO:0007669"/>
    <property type="project" value="TreeGrafter"/>
</dbReference>
<gene>
    <name evidence="5" type="ORF">FHS16_001277</name>
</gene>
<reference evidence="5 6" key="1">
    <citation type="submission" date="2020-08" db="EMBL/GenBank/DDBJ databases">
        <title>Genomic Encyclopedia of Type Strains, Phase III (KMG-III): the genomes of soil and plant-associated and newly described type strains.</title>
        <authorList>
            <person name="Whitman W."/>
        </authorList>
    </citation>
    <scope>NUCLEOTIDE SEQUENCE [LARGE SCALE GENOMIC DNA]</scope>
    <source>
        <strain evidence="5 6">CECT 8234</strain>
    </source>
</reference>
<evidence type="ECO:0000259" key="4">
    <source>
        <dbReference type="SMART" id="SM00382"/>
    </source>
</evidence>
<dbReference type="FunFam" id="3.40.50.300:FF:000398">
    <property type="entry name" value="Type IV pilus assembly ATPase PilB"/>
    <property type="match status" value="1"/>
</dbReference>
<evidence type="ECO:0000256" key="3">
    <source>
        <dbReference type="ARBA" id="ARBA00022840"/>
    </source>
</evidence>
<dbReference type="EMBL" id="JACHXW010000003">
    <property type="protein sequence ID" value="MBB3151234.1"/>
    <property type="molecule type" value="Genomic_DNA"/>
</dbReference>
<name>A0A7W5C6X0_9BACL</name>
<dbReference type="SUPFAM" id="SSF160246">
    <property type="entry name" value="EspE N-terminal domain-like"/>
    <property type="match status" value="1"/>
</dbReference>
<dbReference type="Pfam" id="PF00437">
    <property type="entry name" value="T2SSE"/>
    <property type="match status" value="1"/>
</dbReference>
<keyword evidence="6" id="KW-1185">Reference proteome</keyword>
<evidence type="ECO:0000256" key="2">
    <source>
        <dbReference type="ARBA" id="ARBA00022741"/>
    </source>
</evidence>
<protein>
    <submittedName>
        <fullName evidence="5">Type IV pilus assembly protein PilB</fullName>
    </submittedName>
</protein>
<evidence type="ECO:0000313" key="5">
    <source>
        <dbReference type="EMBL" id="MBB3151234.1"/>
    </source>
</evidence>
<organism evidence="5 6">
    <name type="scientific">Paenibacillus endophyticus</name>
    <dbReference type="NCBI Taxonomy" id="1294268"/>
    <lineage>
        <taxon>Bacteria</taxon>
        <taxon>Bacillati</taxon>
        <taxon>Bacillota</taxon>
        <taxon>Bacilli</taxon>
        <taxon>Bacillales</taxon>
        <taxon>Paenibacillaceae</taxon>
        <taxon>Paenibacillus</taxon>
    </lineage>
</organism>
<dbReference type="Proteomes" id="UP000518605">
    <property type="component" value="Unassembled WGS sequence"/>
</dbReference>
<dbReference type="InterPro" id="IPR037257">
    <property type="entry name" value="T2SS_E_N_sf"/>
</dbReference>
<accession>A0A7W5C6X0</accession>
<sequence>MMSGARKRIGDLLVESGVITQEQLQQALVQQRELKTRLGDVLISKGYITQQQFIEALEFQLGIPHVQIYRQKIDPKIIQLISQKLADQHCVMPLRMEGNRLILAMADPLDYFAIDEIRIATGLRIEPVIASKDELVRAINRFYGLQDTIEQISQNLQLKDIDEDHAIQDEDSPVVKTVNQIIVQAVQLGASDIHMDPQDGSFRIRYRVDGVMRTERTLPPNMHGIIVARIKIMANLNVAERRLPQDGRVELDIDFRKVDVRVSTLPTIHGEKVVIRVLDLGNSLADISKLALSERNEAVFRKSIEMAYGVVLITGPTGSGKSTTLYSALAHLNKEDVNIITVEDPVEYQLEGVNQVQVNPLTGLTFARGLRAILRQDPNIVMLGEIRDSETAEISVRAAMTGHLVLSTLHTNNAVNSITRLIDMGVEPFLISSAVNCIVAQRLVRRICVHCKQKYTPIDKELELIAEQGIHVEYLYRGAGCGECGRTGYKGRLAIHEVLLIDNEMRALIISKRSDNEYYEHALKQGMIPIMADGLSKAVEGQTTVTEVFRVLGHGE</sequence>
<dbReference type="InterPro" id="IPR003593">
    <property type="entry name" value="AAA+_ATPase"/>
</dbReference>
<dbReference type="InterPro" id="IPR001482">
    <property type="entry name" value="T2SS/T4SS_dom"/>
</dbReference>
<dbReference type="InterPro" id="IPR027417">
    <property type="entry name" value="P-loop_NTPase"/>
</dbReference>
<dbReference type="GO" id="GO:0005524">
    <property type="term" value="F:ATP binding"/>
    <property type="evidence" value="ECO:0007669"/>
    <property type="project" value="UniProtKB-KW"/>
</dbReference>
<dbReference type="Gene3D" id="3.30.300.160">
    <property type="entry name" value="Type II secretion system, protein E, N-terminal domain"/>
    <property type="match status" value="1"/>
</dbReference>
<dbReference type="PANTHER" id="PTHR30258">
    <property type="entry name" value="TYPE II SECRETION SYSTEM PROTEIN GSPE-RELATED"/>
    <property type="match status" value="1"/>
</dbReference>
<dbReference type="Pfam" id="PF05157">
    <property type="entry name" value="MshEN"/>
    <property type="match status" value="1"/>
</dbReference>
<feature type="domain" description="AAA+ ATPase" evidence="4">
    <location>
        <begin position="307"/>
        <end position="428"/>
    </location>
</feature>
<keyword evidence="3" id="KW-0067">ATP-binding</keyword>
<dbReference type="Gene3D" id="3.40.50.300">
    <property type="entry name" value="P-loop containing nucleotide triphosphate hydrolases"/>
    <property type="match status" value="1"/>
</dbReference>
<comment type="caution">
    <text evidence="5">The sequence shown here is derived from an EMBL/GenBank/DDBJ whole genome shotgun (WGS) entry which is preliminary data.</text>
</comment>